<evidence type="ECO:0000313" key="2">
    <source>
        <dbReference type="Proteomes" id="UP001343257"/>
    </source>
</evidence>
<reference evidence="1 2" key="1">
    <citation type="submission" date="2023-03" db="EMBL/GenBank/DDBJ databases">
        <title>Bacillus Genome Sequencing.</title>
        <authorList>
            <person name="Dunlap C."/>
        </authorList>
    </citation>
    <scope>NUCLEOTIDE SEQUENCE [LARGE SCALE GENOMIC DNA]</scope>
    <source>
        <strain evidence="1 2">NRS-52</strain>
    </source>
</reference>
<protein>
    <submittedName>
        <fullName evidence="1">Uncharacterized protein</fullName>
    </submittedName>
</protein>
<gene>
    <name evidence="1" type="ORF">P9847_01350</name>
</gene>
<accession>A0ABU6PM55</accession>
<sequence length="76" mass="8730">MSEKAKPTQYTEQERVQILMSWRNRENGRQIDEAIASGESPEDAALRILDASMKRQNAVNHMVAYAREIGARRKVQ</sequence>
<comment type="caution">
    <text evidence="1">The sequence shown here is derived from an EMBL/GenBank/DDBJ whole genome shotgun (WGS) entry which is preliminary data.</text>
</comment>
<dbReference type="EMBL" id="JARTLD010000003">
    <property type="protein sequence ID" value="MED5015944.1"/>
    <property type="molecule type" value="Genomic_DNA"/>
</dbReference>
<keyword evidence="2" id="KW-1185">Reference proteome</keyword>
<dbReference type="RefSeq" id="WP_328274768.1">
    <property type="nucleotide sequence ID" value="NZ_JARTLD010000003.1"/>
</dbReference>
<dbReference type="Proteomes" id="UP001343257">
    <property type="component" value="Unassembled WGS sequence"/>
</dbReference>
<evidence type="ECO:0000313" key="1">
    <source>
        <dbReference type="EMBL" id="MED5015944.1"/>
    </source>
</evidence>
<proteinExistence type="predicted"/>
<name>A0ABU6PM55_9BACL</name>
<organism evidence="1 2">
    <name type="scientific">Paenibacillus chibensis</name>
    <dbReference type="NCBI Taxonomy" id="59846"/>
    <lineage>
        <taxon>Bacteria</taxon>
        <taxon>Bacillati</taxon>
        <taxon>Bacillota</taxon>
        <taxon>Bacilli</taxon>
        <taxon>Bacillales</taxon>
        <taxon>Paenibacillaceae</taxon>
        <taxon>Paenibacillus</taxon>
    </lineage>
</organism>